<dbReference type="GO" id="GO:0005664">
    <property type="term" value="C:nuclear origin of replication recognition complex"/>
    <property type="evidence" value="ECO:0007669"/>
    <property type="project" value="InterPro"/>
</dbReference>
<accession>A0A8K0UPQ8</accession>
<organism evidence="9 10">
    <name type="scientific">Cristinia sonorae</name>
    <dbReference type="NCBI Taxonomy" id="1940300"/>
    <lineage>
        <taxon>Eukaryota</taxon>
        <taxon>Fungi</taxon>
        <taxon>Dikarya</taxon>
        <taxon>Basidiomycota</taxon>
        <taxon>Agaricomycotina</taxon>
        <taxon>Agaricomycetes</taxon>
        <taxon>Agaricomycetidae</taxon>
        <taxon>Agaricales</taxon>
        <taxon>Pleurotineae</taxon>
        <taxon>Stephanosporaceae</taxon>
        <taxon>Cristinia</taxon>
    </lineage>
</organism>
<evidence type="ECO:0000256" key="3">
    <source>
        <dbReference type="ARBA" id="ARBA00022705"/>
    </source>
</evidence>
<dbReference type="CDD" id="cd20704">
    <property type="entry name" value="Orc3"/>
    <property type="match status" value="2"/>
</dbReference>
<dbReference type="GO" id="GO:0006270">
    <property type="term" value="P:DNA replication initiation"/>
    <property type="evidence" value="ECO:0007669"/>
    <property type="project" value="TreeGrafter"/>
</dbReference>
<evidence type="ECO:0000256" key="2">
    <source>
        <dbReference type="ARBA" id="ARBA00010977"/>
    </source>
</evidence>
<dbReference type="InterPro" id="IPR040855">
    <property type="entry name" value="ORC_WH_C"/>
</dbReference>
<feature type="domain" description="Origin recognition complex subunit 3 winged helix C-terminal" evidence="8">
    <location>
        <begin position="613"/>
        <end position="769"/>
    </location>
</feature>
<keyword evidence="5" id="KW-0539">Nucleus</keyword>
<keyword evidence="10" id="KW-1185">Reference proteome</keyword>
<dbReference type="EMBL" id="JAEVFJ010000011">
    <property type="protein sequence ID" value="KAH8101677.1"/>
    <property type="molecule type" value="Genomic_DNA"/>
</dbReference>
<dbReference type="GO" id="GO:0005656">
    <property type="term" value="C:nuclear pre-replicative complex"/>
    <property type="evidence" value="ECO:0007669"/>
    <property type="project" value="TreeGrafter"/>
</dbReference>
<evidence type="ECO:0000313" key="10">
    <source>
        <dbReference type="Proteomes" id="UP000813824"/>
    </source>
</evidence>
<evidence type="ECO:0000259" key="8">
    <source>
        <dbReference type="Pfam" id="PF18137"/>
    </source>
</evidence>
<evidence type="ECO:0000256" key="1">
    <source>
        <dbReference type="ARBA" id="ARBA00004123"/>
    </source>
</evidence>
<dbReference type="Pfam" id="PF07034">
    <property type="entry name" value="ORC3_N"/>
    <property type="match status" value="1"/>
</dbReference>
<protein>
    <submittedName>
        <fullName evidence="9">Origin recognition complex subunit 3 N-terminus-domain-containing protein</fullName>
    </submittedName>
</protein>
<keyword evidence="3" id="KW-0235">DNA replication</keyword>
<evidence type="ECO:0000259" key="7">
    <source>
        <dbReference type="Pfam" id="PF07034"/>
    </source>
</evidence>
<feature type="domain" description="Origin recognition complex subunit 3 N-terminal" evidence="7">
    <location>
        <begin position="48"/>
        <end position="374"/>
    </location>
</feature>
<dbReference type="AlphaFoldDB" id="A0A8K0UPQ8"/>
<comment type="similarity">
    <text evidence="2">Belongs to the ORC3 family.</text>
</comment>
<dbReference type="PANTHER" id="PTHR12748:SF0">
    <property type="entry name" value="ORIGIN RECOGNITION COMPLEX SUBUNIT 3"/>
    <property type="match status" value="1"/>
</dbReference>
<evidence type="ECO:0000256" key="5">
    <source>
        <dbReference type="ARBA" id="ARBA00023242"/>
    </source>
</evidence>
<evidence type="ECO:0000313" key="9">
    <source>
        <dbReference type="EMBL" id="KAH8101677.1"/>
    </source>
</evidence>
<dbReference type="InterPro" id="IPR045667">
    <property type="entry name" value="ORC3_N"/>
</dbReference>
<keyword evidence="4" id="KW-0238">DNA-binding</keyword>
<reference evidence="9" key="1">
    <citation type="journal article" date="2021" name="New Phytol.">
        <title>Evolutionary innovations through gain and loss of genes in the ectomycorrhizal Boletales.</title>
        <authorList>
            <person name="Wu G."/>
            <person name="Miyauchi S."/>
            <person name="Morin E."/>
            <person name="Kuo A."/>
            <person name="Drula E."/>
            <person name="Varga T."/>
            <person name="Kohler A."/>
            <person name="Feng B."/>
            <person name="Cao Y."/>
            <person name="Lipzen A."/>
            <person name="Daum C."/>
            <person name="Hundley H."/>
            <person name="Pangilinan J."/>
            <person name="Johnson J."/>
            <person name="Barry K."/>
            <person name="LaButti K."/>
            <person name="Ng V."/>
            <person name="Ahrendt S."/>
            <person name="Min B."/>
            <person name="Choi I.G."/>
            <person name="Park H."/>
            <person name="Plett J.M."/>
            <person name="Magnuson J."/>
            <person name="Spatafora J.W."/>
            <person name="Nagy L.G."/>
            <person name="Henrissat B."/>
            <person name="Grigoriev I.V."/>
            <person name="Yang Z.L."/>
            <person name="Xu J."/>
            <person name="Martin F.M."/>
        </authorList>
    </citation>
    <scope>NUCLEOTIDE SEQUENCE</scope>
    <source>
        <strain evidence="9">KKN 215</strain>
    </source>
</reference>
<feature type="region of interest" description="Disordered" evidence="6">
    <location>
        <begin position="1"/>
        <end position="45"/>
    </location>
</feature>
<dbReference type="PANTHER" id="PTHR12748">
    <property type="entry name" value="ORIGIN RECOGNITION COMPLEX SUBUNIT 3"/>
    <property type="match status" value="1"/>
</dbReference>
<gene>
    <name evidence="9" type="ORF">BXZ70DRAFT_68874</name>
</gene>
<dbReference type="OrthoDB" id="10265211at2759"/>
<proteinExistence type="inferred from homology"/>
<comment type="caution">
    <text evidence="9">The sequence shown here is derived from an EMBL/GenBank/DDBJ whole genome shotgun (WGS) entry which is preliminary data.</text>
</comment>
<name>A0A8K0UPQ8_9AGAR</name>
<feature type="compositionally biased region" description="Basic and acidic residues" evidence="6">
    <location>
        <begin position="19"/>
        <end position="31"/>
    </location>
</feature>
<evidence type="ECO:0000256" key="4">
    <source>
        <dbReference type="ARBA" id="ARBA00023125"/>
    </source>
</evidence>
<dbReference type="GO" id="GO:0031261">
    <property type="term" value="C:DNA replication preinitiation complex"/>
    <property type="evidence" value="ECO:0007669"/>
    <property type="project" value="TreeGrafter"/>
</dbReference>
<evidence type="ECO:0000256" key="6">
    <source>
        <dbReference type="SAM" id="MobiDB-lite"/>
    </source>
</evidence>
<dbReference type="Pfam" id="PF18137">
    <property type="entry name" value="WHD_ORC"/>
    <property type="match status" value="1"/>
</dbReference>
<dbReference type="InterPro" id="IPR020795">
    <property type="entry name" value="ORC3"/>
</dbReference>
<dbReference type="Proteomes" id="UP000813824">
    <property type="component" value="Unassembled WGS sequence"/>
</dbReference>
<feature type="region of interest" description="Disordered" evidence="6">
    <location>
        <begin position="129"/>
        <end position="164"/>
    </location>
</feature>
<sequence>MSSLHDLEDPSQPCIYLAPRDDLTDEGRDAASDPDPPSSPSPRDISEGYLLRLQAYKEAWSKCLERVQTIVRQLHTPVVSSVVSHIYEAYDESHVVPGLPYPEIPVVGVSLSGGSSILEDIFEELDNTLTNKPSQRKKGKGRMVDDPDTDMIDGTPSPKPRPQTHIVRISPSECCNLASAMKAIVGGFVNRIEREDDDHDDEEETHMKAPRRKPTASLANYDINLLAAWYKSIEPLSDDRKLLLVVMHDFEQFDRAVMQDVFDICSQHVPRVPLVFLLALSSPSVLTYIRGAFTRATLTLLRIDSVSAPSGADVLETVLSKTFFDPDFDPDVMLGSATLDYLVEFGTRHTASIDTMLTILQLAYMKHFEEPFTILVHDAFLGTSSMQAAIKKLEQPLSFNFLDALLTRLWTDVTDQPTLDPIRLDDEESPTIEGLLGAVSAARSLAHKQARKMRIGFQTMCLVKQFMHAQGYKTTTGRPEETSLELMTRVVRGRVSKEVKYLGMMVKKVNGRQLRLLLQALHQFFHHLKSPSVRREEEDARIRIVAAIAQLPEEDGDGTEENTSFAQIAAGIGDWLTEYIESRLIRLDQGPLWDVWNTGMTPFPSELINPAPRLAIVNALLHPYEVLSAHRELFGDSAAAEDAEDAQIPVERQYAIWELPDTSILFRRYMDSGRMINVYDWFEAFAGVLDVQREQLQEREKAKALAKPAIPKKGKGKVKQKVIQEEEDAEEKWKMEVQARFMRALQELDFMGFIKHTGRKADHVMKTIYDIPD</sequence>
<comment type="subcellular location">
    <subcellularLocation>
        <location evidence="1">Nucleus</location>
    </subcellularLocation>
</comment>
<dbReference type="GO" id="GO:0003688">
    <property type="term" value="F:DNA replication origin binding"/>
    <property type="evidence" value="ECO:0007669"/>
    <property type="project" value="TreeGrafter"/>
</dbReference>